<dbReference type="Gene3D" id="3.40.50.720">
    <property type="entry name" value="NAD(P)-binding Rossmann-like Domain"/>
    <property type="match status" value="1"/>
</dbReference>
<proteinExistence type="predicted"/>
<feature type="domain" description="NmrA-like" evidence="1">
    <location>
        <begin position="2"/>
        <end position="272"/>
    </location>
</feature>
<dbReference type="AlphaFoldDB" id="A0A917BCL2"/>
<name>A0A917BCL2_HALAA</name>
<dbReference type="EMBL" id="BMEL01000005">
    <property type="protein sequence ID" value="GGF33483.1"/>
    <property type="molecule type" value="Genomic_DNA"/>
</dbReference>
<dbReference type="InterPro" id="IPR051604">
    <property type="entry name" value="Ergot_Alk_Oxidoreductase"/>
</dbReference>
<protein>
    <submittedName>
        <fullName evidence="2">NAD(P)-dependent oxidoreductase</fullName>
    </submittedName>
</protein>
<evidence type="ECO:0000313" key="3">
    <source>
        <dbReference type="Proteomes" id="UP000660110"/>
    </source>
</evidence>
<dbReference type="RefSeq" id="WP_188378911.1">
    <property type="nucleotide sequence ID" value="NZ_BMEL01000005.1"/>
</dbReference>
<dbReference type="PANTHER" id="PTHR43162">
    <property type="match status" value="1"/>
</dbReference>
<keyword evidence="3" id="KW-1185">Reference proteome</keyword>
<accession>A0A917BCL2</accession>
<sequence>MLITGVTGYVGRELASWLLDKEVSFRGASRNPLAAEKIFNDPKIECVHFDFHDPSTHAPAFKGVKSMFLTCPSSVNEYKPVEQALKTAKRCGVSRIVFLSVLGCEKMPFLPHRELEKLIVQMGFNYTFLRASSYMQELLKTPLKKIKEYRQLSLPAGEAQISFVDSRDVGQAAFSMLLGKSYSKDAYKITGKEALTFYKVADILSKELGVDIQYMNPSKHDFINEAHLCGYSKSYVEKLANYYITAKNGVSKRISLDAEKILQREPIGMKEFVRDYRIAFL</sequence>
<organism evidence="2 3">
    <name type="scientific">Halobacillus andaensis</name>
    <dbReference type="NCBI Taxonomy" id="1176239"/>
    <lineage>
        <taxon>Bacteria</taxon>
        <taxon>Bacillati</taxon>
        <taxon>Bacillota</taxon>
        <taxon>Bacilli</taxon>
        <taxon>Bacillales</taxon>
        <taxon>Bacillaceae</taxon>
        <taxon>Halobacillus</taxon>
    </lineage>
</organism>
<dbReference type="InterPro" id="IPR036291">
    <property type="entry name" value="NAD(P)-bd_dom_sf"/>
</dbReference>
<dbReference type="SUPFAM" id="SSF51735">
    <property type="entry name" value="NAD(P)-binding Rossmann-fold domains"/>
    <property type="match status" value="1"/>
</dbReference>
<evidence type="ECO:0000313" key="2">
    <source>
        <dbReference type="EMBL" id="GGF33483.1"/>
    </source>
</evidence>
<reference evidence="2" key="2">
    <citation type="submission" date="2020-09" db="EMBL/GenBank/DDBJ databases">
        <authorList>
            <person name="Sun Q."/>
            <person name="Zhou Y."/>
        </authorList>
    </citation>
    <scope>NUCLEOTIDE SEQUENCE</scope>
    <source>
        <strain evidence="2">CGMCC 1.12153</strain>
    </source>
</reference>
<reference evidence="2" key="1">
    <citation type="journal article" date="2014" name="Int. J. Syst. Evol. Microbiol.">
        <title>Complete genome sequence of Corynebacterium casei LMG S-19264T (=DSM 44701T), isolated from a smear-ripened cheese.</title>
        <authorList>
            <consortium name="US DOE Joint Genome Institute (JGI-PGF)"/>
            <person name="Walter F."/>
            <person name="Albersmeier A."/>
            <person name="Kalinowski J."/>
            <person name="Ruckert C."/>
        </authorList>
    </citation>
    <scope>NUCLEOTIDE SEQUENCE</scope>
    <source>
        <strain evidence="2">CGMCC 1.12153</strain>
    </source>
</reference>
<dbReference type="Proteomes" id="UP000660110">
    <property type="component" value="Unassembled WGS sequence"/>
</dbReference>
<dbReference type="PANTHER" id="PTHR43162:SF1">
    <property type="entry name" value="PRESTALK A DIFFERENTIATION PROTEIN A"/>
    <property type="match status" value="1"/>
</dbReference>
<dbReference type="Pfam" id="PF05368">
    <property type="entry name" value="NmrA"/>
    <property type="match status" value="1"/>
</dbReference>
<gene>
    <name evidence="2" type="ORF">GCM10010954_35810</name>
</gene>
<comment type="caution">
    <text evidence="2">The sequence shown here is derived from an EMBL/GenBank/DDBJ whole genome shotgun (WGS) entry which is preliminary data.</text>
</comment>
<dbReference type="Gene3D" id="3.90.25.10">
    <property type="entry name" value="UDP-galactose 4-epimerase, domain 1"/>
    <property type="match status" value="1"/>
</dbReference>
<evidence type="ECO:0000259" key="1">
    <source>
        <dbReference type="Pfam" id="PF05368"/>
    </source>
</evidence>
<dbReference type="InterPro" id="IPR008030">
    <property type="entry name" value="NmrA-like"/>
</dbReference>